<dbReference type="SUPFAM" id="SSF52833">
    <property type="entry name" value="Thioredoxin-like"/>
    <property type="match status" value="1"/>
</dbReference>
<dbReference type="InterPro" id="IPR036249">
    <property type="entry name" value="Thioredoxin-like_sf"/>
</dbReference>
<dbReference type="Gene3D" id="3.40.30.10">
    <property type="entry name" value="Glutaredoxin"/>
    <property type="match status" value="1"/>
</dbReference>
<name>L0R9J9_9BACT</name>
<accession>L0R9J9</accession>
<evidence type="ECO:0000313" key="2">
    <source>
        <dbReference type="Proteomes" id="UP000010808"/>
    </source>
</evidence>
<dbReference type="eggNOG" id="COG1225">
    <property type="taxonomic scope" value="Bacteria"/>
</dbReference>
<protein>
    <submittedName>
        <fullName evidence="1">Alkyl hydroperoxide reductase/ Thiol specific antioxidant/ Mal allergen</fullName>
    </submittedName>
</protein>
<organism evidence="1 2">
    <name type="scientific">Maridesulfovibrio hydrothermalis AM13 = DSM 14728</name>
    <dbReference type="NCBI Taxonomy" id="1121451"/>
    <lineage>
        <taxon>Bacteria</taxon>
        <taxon>Pseudomonadati</taxon>
        <taxon>Thermodesulfobacteriota</taxon>
        <taxon>Desulfovibrionia</taxon>
        <taxon>Desulfovibrionales</taxon>
        <taxon>Desulfovibrionaceae</taxon>
        <taxon>Maridesulfovibrio</taxon>
    </lineage>
</organism>
<sequence>MRPIYKNFGIDIQSSNGDSTFTLPLPATYVIGKDGNVVYHFADADYTKRLEPSEIVKALKSIA</sequence>
<dbReference type="KEGG" id="dhy:DESAM_21133"/>
<gene>
    <name evidence="1" type="ORF">DESAM_21133</name>
</gene>
<keyword evidence="2" id="KW-1185">Reference proteome</keyword>
<dbReference type="HOGENOM" id="CLU_2878506_0_0_7"/>
<reference evidence="1 2" key="1">
    <citation type="submission" date="2012-10" db="EMBL/GenBank/DDBJ databases">
        <authorList>
            <person name="Genoscope - CEA"/>
        </authorList>
    </citation>
    <scope>NUCLEOTIDE SEQUENCE [LARGE SCALE GENOMIC DNA]</scope>
    <source>
        <strain evidence="2">AM13 / DSM 14728</strain>
    </source>
</reference>
<dbReference type="PATRIC" id="fig|1121451.3.peg.1388"/>
<dbReference type="AlphaFoldDB" id="L0R9J9"/>
<proteinExistence type="predicted"/>
<dbReference type="Proteomes" id="UP000010808">
    <property type="component" value="Chromosome"/>
</dbReference>
<evidence type="ECO:0000313" key="1">
    <source>
        <dbReference type="EMBL" id="CCO23414.1"/>
    </source>
</evidence>
<dbReference type="EMBL" id="FO203522">
    <property type="protein sequence ID" value="CCO23414.1"/>
    <property type="molecule type" value="Genomic_DNA"/>
</dbReference>
<dbReference type="STRING" id="1121451.DESAM_21133"/>